<dbReference type="InterPro" id="IPR013320">
    <property type="entry name" value="ConA-like_dom_sf"/>
</dbReference>
<gene>
    <name evidence="11" type="ORF">GRJ2_002317100</name>
</gene>
<dbReference type="FunFam" id="1.20.1070.10:FF:000252">
    <property type="entry name" value="Adhesion G protein-coupled receptor D2"/>
    <property type="match status" value="1"/>
</dbReference>
<accession>A0ABC9XNA7</accession>
<dbReference type="GO" id="GO:0016020">
    <property type="term" value="C:membrane"/>
    <property type="evidence" value="ECO:0007669"/>
    <property type="project" value="UniProtKB-SubCell"/>
</dbReference>
<dbReference type="PRINTS" id="PR00249">
    <property type="entry name" value="GPCRSECRETIN"/>
</dbReference>
<feature type="signal peptide" evidence="8">
    <location>
        <begin position="1"/>
        <end position="21"/>
    </location>
</feature>
<evidence type="ECO:0000256" key="7">
    <source>
        <dbReference type="SAM" id="Phobius"/>
    </source>
</evidence>
<dbReference type="Gene3D" id="2.60.120.200">
    <property type="match status" value="1"/>
</dbReference>
<keyword evidence="3 7" id="KW-0812">Transmembrane</keyword>
<dbReference type="InterPro" id="IPR017981">
    <property type="entry name" value="GPCR_2-like_7TM"/>
</dbReference>
<dbReference type="PANTHER" id="PTHR12011">
    <property type="entry name" value="ADHESION G-PROTEIN COUPLED RECEPTOR"/>
    <property type="match status" value="1"/>
</dbReference>
<feature type="domain" description="G-protein coupled receptors family 2 profile 2" evidence="9">
    <location>
        <begin position="668"/>
        <end position="898"/>
    </location>
</feature>
<dbReference type="InterPro" id="IPR000832">
    <property type="entry name" value="GPCR_2_secretin-like"/>
</dbReference>
<dbReference type="Pfam" id="PF00002">
    <property type="entry name" value="7tm_2"/>
    <property type="match status" value="1"/>
</dbReference>
<evidence type="ECO:0000256" key="6">
    <source>
        <dbReference type="PROSITE-ProRule" id="PRU01172"/>
    </source>
</evidence>
<dbReference type="PROSITE" id="PS50261">
    <property type="entry name" value="G_PROTEIN_RECEP_F2_4"/>
    <property type="match status" value="1"/>
</dbReference>
<dbReference type="PANTHER" id="PTHR12011:SF58">
    <property type="entry name" value="ADHESION G-PROTEIN COUPLED RECEPTOR D2"/>
    <property type="match status" value="1"/>
</dbReference>
<keyword evidence="11" id="KW-0675">Receptor</keyword>
<evidence type="ECO:0000256" key="4">
    <source>
        <dbReference type="ARBA" id="ARBA00022989"/>
    </source>
</evidence>
<dbReference type="InterPro" id="IPR001759">
    <property type="entry name" value="PTX_dom"/>
</dbReference>
<organism evidence="11 12">
    <name type="scientific">Grus japonensis</name>
    <name type="common">Japanese crane</name>
    <name type="synonym">Red-crowned crane</name>
    <dbReference type="NCBI Taxonomy" id="30415"/>
    <lineage>
        <taxon>Eukaryota</taxon>
        <taxon>Metazoa</taxon>
        <taxon>Chordata</taxon>
        <taxon>Craniata</taxon>
        <taxon>Vertebrata</taxon>
        <taxon>Euteleostomi</taxon>
        <taxon>Archelosauria</taxon>
        <taxon>Archosauria</taxon>
        <taxon>Dinosauria</taxon>
        <taxon>Saurischia</taxon>
        <taxon>Theropoda</taxon>
        <taxon>Coelurosauria</taxon>
        <taxon>Aves</taxon>
        <taxon>Neognathae</taxon>
        <taxon>Neoaves</taxon>
        <taxon>Gruiformes</taxon>
        <taxon>Gruidae</taxon>
        <taxon>Grus</taxon>
    </lineage>
</organism>
<keyword evidence="8" id="KW-0732">Signal</keyword>
<evidence type="ECO:0000313" key="12">
    <source>
        <dbReference type="Proteomes" id="UP001623348"/>
    </source>
</evidence>
<feature type="transmembrane region" description="Helical" evidence="7">
    <location>
        <begin position="875"/>
        <end position="897"/>
    </location>
</feature>
<dbReference type="FunFam" id="2.60.120.200:FF:000171">
    <property type="entry name" value="Adhesion G-protein coupled receptor D2"/>
    <property type="match status" value="1"/>
</dbReference>
<dbReference type="SUPFAM" id="SSF56436">
    <property type="entry name" value="C-type lectin-like"/>
    <property type="match status" value="1"/>
</dbReference>
<reference evidence="11 12" key="1">
    <citation type="submission" date="2024-06" db="EMBL/GenBank/DDBJ databases">
        <title>The draft genome of Grus japonensis, version 3.</title>
        <authorList>
            <person name="Nabeshima K."/>
            <person name="Suzuki S."/>
            <person name="Onuma M."/>
        </authorList>
    </citation>
    <scope>NUCLEOTIDE SEQUENCE [LARGE SCALE GENOMIC DNA]</scope>
    <source>
        <strain evidence="11 12">451A</strain>
    </source>
</reference>
<dbReference type="SMART" id="SM00159">
    <property type="entry name" value="PTX"/>
    <property type="match status" value="1"/>
</dbReference>
<comment type="caution">
    <text evidence="6">Lacks conserved residue(s) required for the propagation of feature annotation.</text>
</comment>
<comment type="subcellular location">
    <subcellularLocation>
        <location evidence="1">Membrane</location>
        <topology evidence="1">Multi-pass membrane protein</topology>
    </subcellularLocation>
</comment>
<evidence type="ECO:0000256" key="8">
    <source>
        <dbReference type="SAM" id="SignalP"/>
    </source>
</evidence>
<evidence type="ECO:0000256" key="3">
    <source>
        <dbReference type="ARBA" id="ARBA00022692"/>
    </source>
</evidence>
<evidence type="ECO:0000259" key="9">
    <source>
        <dbReference type="PROSITE" id="PS50261"/>
    </source>
</evidence>
<proteinExistence type="inferred from homology"/>
<dbReference type="AlphaFoldDB" id="A0ABC9XNA7"/>
<comment type="caution">
    <text evidence="11">The sequence shown here is derived from an EMBL/GenBank/DDBJ whole genome shotgun (WGS) entry which is preliminary data.</text>
</comment>
<dbReference type="EMBL" id="BAAFJT010000020">
    <property type="protein sequence ID" value="GAB0198517.1"/>
    <property type="molecule type" value="Genomic_DNA"/>
</dbReference>
<keyword evidence="12" id="KW-1185">Reference proteome</keyword>
<evidence type="ECO:0000313" key="11">
    <source>
        <dbReference type="EMBL" id="GAB0198517.1"/>
    </source>
</evidence>
<feature type="domain" description="Pentraxin (PTX)" evidence="10">
    <location>
        <begin position="118"/>
        <end position="331"/>
    </location>
</feature>
<feature type="transmembrane region" description="Helical" evidence="7">
    <location>
        <begin position="715"/>
        <end position="734"/>
    </location>
</feature>
<evidence type="ECO:0000256" key="1">
    <source>
        <dbReference type="ARBA" id="ARBA00004141"/>
    </source>
</evidence>
<sequence>MFRRDLRPDSWFFSFLVGSLSRSLFAFAALAKNQTSKGFAPVTIETSRHMYEYVATALDWWHADRYCEHHFAQLLFEPQDSEQASFSKLLQSHHIRGSVWLNERDGVLHKLKWRRDHIVPVLVFRDKTDTKYVKVLSDFPALPAVTACAHLQWDTRTQEIATIFSYAVPAFINEFQLRGFVDEEGFVRFALIVHGHHSPYLPMFRADGQWHHFCVTWQQENGTWAIYADGKRRASASGLCAVGPSAPQAIYGQGTFIIGQDQDSLGGTFREKESFSGNITDLHIWQRVLSAEQIEKIRSCWVVEQDLVFGWSSNALEVESTVQEVTAQFLCPDAYWQLKKAQLESSHSLTSRVNTLAERTVIPENVFTSDVQDMNLSVALGALDVLATVLREGETPVLESSDLLTVLQLLKQVSDVEVQEGEELEMLEQLGQYYVEVTELILEEQNVETWSSVSQVIGGPMTVVELCDRMVSHLAPLLTAGRTKITVQHRSVGMEVRKLELSRQELSSEAYLVQSPEKGRHDLIEVPAEEMQRLKARGLRRVTMKNMWFGYGSLQRCLSSAGSSAVFQDTTASDGGQKPFAGGTEALQKWLRISPTVLYNMRACFLSTSCGSCACEQHAFPDRYLSTTVGTAVISSALLSDYQEISTSVHYRLQHRVQDIPNKLVGPICAFWNFSLSVPKSERTTVHKNLIFALAAAEALLMFSELAKTNQVVCFMVTACLHLFFMAAFSWMLVEGLLLWSKVVAVNMSEDRRMKFYYVTGWGLPVVIVGVTLATSFNKYVADNHCWLNVQTNVIWAFVGPVLFILAVNTFVLCRVVMVTVSSARRRSKMLTPNSSLENQIGIQIWATAKPILVLLPVLGLTWVCGVLVHLSIIWAYVFIVLNSLQGLYIFLVYAIYNSEVRNAIQRMKDKKKALSFTNCSHPINYLSSPRNTTSWETGKLSPSAAESALSSPGQKDPPVKNITNKGNFGAKIPMGISSIMSPERPVSEKCLGDGPTTLRLFQQPGGRQVGGAGQAELLALRFFLAACADKTKAGLGQRGVSRGFICC</sequence>
<dbReference type="Proteomes" id="UP001623348">
    <property type="component" value="Unassembled WGS sequence"/>
</dbReference>
<feature type="transmembrane region" description="Helical" evidence="7">
    <location>
        <begin position="794"/>
        <end position="821"/>
    </location>
</feature>
<dbReference type="InterPro" id="IPR016187">
    <property type="entry name" value="CTDL_fold"/>
</dbReference>
<feature type="chain" id="PRO_5044750650" evidence="8">
    <location>
        <begin position="22"/>
        <end position="1048"/>
    </location>
</feature>
<comment type="similarity">
    <text evidence="2">Belongs to the G-protein coupled receptor 2 family. Adhesion G-protein coupled receptor (ADGR) subfamily.</text>
</comment>
<feature type="transmembrane region" description="Helical" evidence="7">
    <location>
        <begin position="755"/>
        <end position="774"/>
    </location>
</feature>
<evidence type="ECO:0000259" key="10">
    <source>
        <dbReference type="PROSITE" id="PS51828"/>
    </source>
</evidence>
<keyword evidence="5 7" id="KW-0472">Membrane</keyword>
<feature type="transmembrane region" description="Helical" evidence="7">
    <location>
        <begin position="852"/>
        <end position="869"/>
    </location>
</feature>
<dbReference type="Gene3D" id="1.20.1070.10">
    <property type="entry name" value="Rhodopsin 7-helix transmembrane proteins"/>
    <property type="match status" value="1"/>
</dbReference>
<dbReference type="SUPFAM" id="SSF49899">
    <property type="entry name" value="Concanavalin A-like lectins/glucanases"/>
    <property type="match status" value="1"/>
</dbReference>
<keyword evidence="4 7" id="KW-1133">Transmembrane helix</keyword>
<dbReference type="PROSITE" id="PS51828">
    <property type="entry name" value="PTX_2"/>
    <property type="match status" value="1"/>
</dbReference>
<name>A0ABC9XNA7_GRUJA</name>
<protein>
    <submittedName>
        <fullName evidence="11">Adhesion G-protein coupled receptor D2</fullName>
    </submittedName>
</protein>
<evidence type="ECO:0000256" key="2">
    <source>
        <dbReference type="ARBA" id="ARBA00007343"/>
    </source>
</evidence>
<evidence type="ECO:0000256" key="5">
    <source>
        <dbReference type="ARBA" id="ARBA00023136"/>
    </source>
</evidence>
<dbReference type="Pfam" id="PF00354">
    <property type="entry name" value="Pentaxin"/>
    <property type="match status" value="1"/>
</dbReference>